<dbReference type="PANTHER" id="PTHR11078">
    <property type="entry name" value="N UTILIZATION SUBSTANCE PROTEIN B-RELATED"/>
    <property type="match status" value="1"/>
</dbReference>
<dbReference type="Gene3D" id="1.10.940.10">
    <property type="entry name" value="NusB-like"/>
    <property type="match status" value="1"/>
</dbReference>
<dbReference type="GO" id="GO:0003723">
    <property type="term" value="F:RNA binding"/>
    <property type="evidence" value="ECO:0007669"/>
    <property type="project" value="UniProtKB-KW"/>
</dbReference>
<evidence type="ECO:0000256" key="1">
    <source>
        <dbReference type="ARBA" id="ARBA00005952"/>
    </source>
</evidence>
<comment type="similarity">
    <text evidence="1">Belongs to the NusB family.</text>
</comment>
<dbReference type="GO" id="GO:0006353">
    <property type="term" value="P:DNA-templated transcription termination"/>
    <property type="evidence" value="ECO:0007669"/>
    <property type="project" value="InterPro"/>
</dbReference>
<gene>
    <name evidence="7" type="ORF">B1B_10666</name>
</gene>
<dbReference type="PANTHER" id="PTHR11078:SF3">
    <property type="entry name" value="ANTITERMINATION NUSB DOMAIN-CONTAINING PROTEIN"/>
    <property type="match status" value="1"/>
</dbReference>
<evidence type="ECO:0000256" key="4">
    <source>
        <dbReference type="ARBA" id="ARBA00023015"/>
    </source>
</evidence>
<dbReference type="SUPFAM" id="SSF48013">
    <property type="entry name" value="NusB-like"/>
    <property type="match status" value="1"/>
</dbReference>
<dbReference type="InterPro" id="IPR011605">
    <property type="entry name" value="NusB_fam"/>
</dbReference>
<dbReference type="GO" id="GO:0031564">
    <property type="term" value="P:transcription antitermination"/>
    <property type="evidence" value="ECO:0007669"/>
    <property type="project" value="UniProtKB-KW"/>
</dbReference>
<protein>
    <submittedName>
        <fullName evidence="7">NusB antitermination factor</fullName>
    </submittedName>
</protein>
<dbReference type="HAMAP" id="MF_00073">
    <property type="entry name" value="NusB"/>
    <property type="match status" value="1"/>
</dbReference>
<comment type="caution">
    <text evidence="7">The sequence shown here is derived from an EMBL/GenBank/DDBJ whole genome shotgun (WGS) entry which is preliminary data.</text>
</comment>
<dbReference type="InterPro" id="IPR006027">
    <property type="entry name" value="NusB_RsmB_TIM44"/>
</dbReference>
<evidence type="ECO:0000256" key="3">
    <source>
        <dbReference type="ARBA" id="ARBA00022884"/>
    </source>
</evidence>
<dbReference type="GO" id="GO:0005829">
    <property type="term" value="C:cytosol"/>
    <property type="evidence" value="ECO:0007669"/>
    <property type="project" value="TreeGrafter"/>
</dbReference>
<dbReference type="Pfam" id="PF01029">
    <property type="entry name" value="NusB"/>
    <property type="match status" value="1"/>
</dbReference>
<keyword evidence="3" id="KW-0694">RNA-binding</keyword>
<evidence type="ECO:0000313" key="7">
    <source>
        <dbReference type="EMBL" id="EQD52560.1"/>
    </source>
</evidence>
<name>T1BEH9_9ZZZZ</name>
<dbReference type="EMBL" id="AUZY01006948">
    <property type="protein sequence ID" value="EQD52560.1"/>
    <property type="molecule type" value="Genomic_DNA"/>
</dbReference>
<reference evidence="7" key="2">
    <citation type="journal article" date="2014" name="ISME J.">
        <title>Microbial stratification in low pH oxic and suboxic macroscopic growths along an acid mine drainage.</title>
        <authorList>
            <person name="Mendez-Garcia C."/>
            <person name="Mesa V."/>
            <person name="Sprenger R.R."/>
            <person name="Richter M."/>
            <person name="Diez M.S."/>
            <person name="Solano J."/>
            <person name="Bargiela R."/>
            <person name="Golyshina O.V."/>
            <person name="Manteca A."/>
            <person name="Ramos J.L."/>
            <person name="Gallego J.R."/>
            <person name="Llorente I."/>
            <person name="Martins Dos Santos V.A."/>
            <person name="Jensen O.N."/>
            <person name="Pelaez A.I."/>
            <person name="Sanchez J."/>
            <person name="Ferrer M."/>
        </authorList>
    </citation>
    <scope>NUCLEOTIDE SEQUENCE</scope>
</reference>
<keyword evidence="4" id="KW-0805">Transcription regulation</keyword>
<feature type="domain" description="NusB/RsmB/TIM44" evidence="6">
    <location>
        <begin position="13"/>
        <end position="134"/>
    </location>
</feature>
<keyword evidence="2" id="KW-0889">Transcription antitermination</keyword>
<keyword evidence="5" id="KW-0804">Transcription</keyword>
<accession>T1BEH9</accession>
<sequence length="146" mass="17109">MTESRHRRARHGARQRALQALYLHQFDDPVLEELDAWISEQSPEFDRNYFDRLMHGIRGRQTELDALCTPCLDRPLSQIDPVEHAILWIGCFELRYMLELDIPVILNEAVELAREFGAGESYRYINGVLDRVARTLVERSVSRERV</sequence>
<dbReference type="AlphaFoldDB" id="T1BEH9"/>
<dbReference type="InterPro" id="IPR035926">
    <property type="entry name" value="NusB-like_sf"/>
</dbReference>
<evidence type="ECO:0000259" key="6">
    <source>
        <dbReference type="Pfam" id="PF01029"/>
    </source>
</evidence>
<evidence type="ECO:0000256" key="2">
    <source>
        <dbReference type="ARBA" id="ARBA00022814"/>
    </source>
</evidence>
<proteinExistence type="inferred from homology"/>
<dbReference type="NCBIfam" id="TIGR01951">
    <property type="entry name" value="nusB"/>
    <property type="match status" value="1"/>
</dbReference>
<organism evidence="7">
    <name type="scientific">mine drainage metagenome</name>
    <dbReference type="NCBI Taxonomy" id="410659"/>
    <lineage>
        <taxon>unclassified sequences</taxon>
        <taxon>metagenomes</taxon>
        <taxon>ecological metagenomes</taxon>
    </lineage>
</organism>
<reference evidence="7" key="1">
    <citation type="submission" date="2013-08" db="EMBL/GenBank/DDBJ databases">
        <authorList>
            <person name="Mendez C."/>
            <person name="Richter M."/>
            <person name="Ferrer M."/>
            <person name="Sanchez J."/>
        </authorList>
    </citation>
    <scope>NUCLEOTIDE SEQUENCE</scope>
</reference>
<evidence type="ECO:0000256" key="5">
    <source>
        <dbReference type="ARBA" id="ARBA00023163"/>
    </source>
</evidence>